<evidence type="ECO:0000313" key="2">
    <source>
        <dbReference type="Proteomes" id="UP000078540"/>
    </source>
</evidence>
<proteinExistence type="predicted"/>
<dbReference type="Proteomes" id="UP000078540">
    <property type="component" value="Unassembled WGS sequence"/>
</dbReference>
<sequence>MYFVLQRTLHPNRISRSNCVSVQLCLAVKGKPLRCIVYITWHVDPRLSGGLPEDYQRILLLPDNTVFEKKLIISERRKRDEVRSFASLSKKNGGISWRCVAISTRHLRLGQAVLPVPGPMHDPVITVEVTGYWLTLRSGGLPQPMVHRLDWLPPNGATSVSSYTLTSVNRKAITRRGKNVMRYYAATAAPFNEMKRGLRAKGSRCLIPCRRNQYNEFNALVRQLRMSIVPPFIYTTALHCVYLIGADLHKLEHIMQTKFLGQGSGRAVANQTIGKREHRLTSLICLYR</sequence>
<gene>
    <name evidence="1" type="ORF">ALC53_06481</name>
</gene>
<evidence type="ECO:0000313" key="1">
    <source>
        <dbReference type="EMBL" id="KYM83213.1"/>
    </source>
</evidence>
<reference evidence="1 2" key="1">
    <citation type="submission" date="2015-09" db="EMBL/GenBank/DDBJ databases">
        <title>Atta colombica WGS genome.</title>
        <authorList>
            <person name="Nygaard S."/>
            <person name="Hu H."/>
            <person name="Boomsma J."/>
            <person name="Zhang G."/>
        </authorList>
    </citation>
    <scope>NUCLEOTIDE SEQUENCE [LARGE SCALE GENOMIC DNA]</scope>
    <source>
        <strain evidence="1">Treedump-2</strain>
        <tissue evidence="1">Whole body</tissue>
    </source>
</reference>
<name>A0A195BF66_9HYME</name>
<protein>
    <submittedName>
        <fullName evidence="1">Uncharacterized protein</fullName>
    </submittedName>
</protein>
<dbReference type="AlphaFoldDB" id="A0A195BF66"/>
<accession>A0A195BF66</accession>
<dbReference type="EMBL" id="KQ976500">
    <property type="protein sequence ID" value="KYM83213.1"/>
    <property type="molecule type" value="Genomic_DNA"/>
</dbReference>
<keyword evidence="2" id="KW-1185">Reference proteome</keyword>
<organism evidence="1 2">
    <name type="scientific">Atta colombica</name>
    <dbReference type="NCBI Taxonomy" id="520822"/>
    <lineage>
        <taxon>Eukaryota</taxon>
        <taxon>Metazoa</taxon>
        <taxon>Ecdysozoa</taxon>
        <taxon>Arthropoda</taxon>
        <taxon>Hexapoda</taxon>
        <taxon>Insecta</taxon>
        <taxon>Pterygota</taxon>
        <taxon>Neoptera</taxon>
        <taxon>Endopterygota</taxon>
        <taxon>Hymenoptera</taxon>
        <taxon>Apocrita</taxon>
        <taxon>Aculeata</taxon>
        <taxon>Formicoidea</taxon>
        <taxon>Formicidae</taxon>
        <taxon>Myrmicinae</taxon>
        <taxon>Atta</taxon>
    </lineage>
</organism>